<dbReference type="Gramene" id="CDF41261">
    <property type="protein sequence ID" value="CDF41261"/>
    <property type="gene ID" value="CHC_T00000984001"/>
</dbReference>
<protein>
    <submittedName>
        <fullName evidence="2">Uncharacterized protein</fullName>
    </submittedName>
</protein>
<feature type="compositionally biased region" description="Basic and acidic residues" evidence="1">
    <location>
        <begin position="221"/>
        <end position="232"/>
    </location>
</feature>
<dbReference type="STRING" id="2769.R7QUV2"/>
<organism evidence="2 3">
    <name type="scientific">Chondrus crispus</name>
    <name type="common">Carrageen Irish moss</name>
    <name type="synonym">Polymorpha crispa</name>
    <dbReference type="NCBI Taxonomy" id="2769"/>
    <lineage>
        <taxon>Eukaryota</taxon>
        <taxon>Rhodophyta</taxon>
        <taxon>Florideophyceae</taxon>
        <taxon>Rhodymeniophycidae</taxon>
        <taxon>Gigartinales</taxon>
        <taxon>Gigartinaceae</taxon>
        <taxon>Chondrus</taxon>
    </lineage>
</organism>
<dbReference type="RefSeq" id="XP_005711555.1">
    <property type="nucleotide sequence ID" value="XM_005711498.1"/>
</dbReference>
<dbReference type="GeneID" id="17319274"/>
<feature type="compositionally biased region" description="Pro residues" evidence="1">
    <location>
        <begin position="384"/>
        <end position="396"/>
    </location>
</feature>
<feature type="compositionally biased region" description="Acidic residues" evidence="1">
    <location>
        <begin position="106"/>
        <end position="128"/>
    </location>
</feature>
<dbReference type="OMA" id="PTHFYAN"/>
<feature type="compositionally biased region" description="Basic residues" evidence="1">
    <location>
        <begin position="319"/>
        <end position="329"/>
    </location>
</feature>
<feature type="region of interest" description="Disordered" evidence="1">
    <location>
        <begin position="1"/>
        <end position="456"/>
    </location>
</feature>
<feature type="compositionally biased region" description="Pro residues" evidence="1">
    <location>
        <begin position="343"/>
        <end position="370"/>
    </location>
</feature>
<dbReference type="EMBL" id="HG002335">
    <property type="protein sequence ID" value="CDF41261.1"/>
    <property type="molecule type" value="Genomic_DNA"/>
</dbReference>
<name>R7QUV2_CHOCR</name>
<gene>
    <name evidence="2" type="ORF">CHC_T00000984001</name>
</gene>
<dbReference type="KEGG" id="ccp:CHC_T00000984001"/>
<accession>R7QUV2</accession>
<sequence>MHPRKTGDILLDDFEDVAPVAPVARPDPTPKAPPPPPSPPENGHLHQSLRDLDLYPNHPHHPLDDPLALQSPHPLATTDEQEQEHLLGLHPHQPQDVLLVDQDPPKEEEEEEEEEEKEEEEEEEDMIDLVEKEEKPVVPPAPDDQVIEVAPDGKEIVPQLPEKKPPSGKKPPPEKNPPSLTNYYSRLHSAKEETTRKKIHIVPIGDITPLEGLPPAQDTAFAKRERLKEKMAMRSAKGKQAKQSKKAQEARELERRRMLAERKKKKAATSKEEPIILDDEEDRVQPDAEAAPASAIHPENGESSTVPAQNSRPRSPNRIPHHSRKRQRLLRPDAPHAQNGHAPPFPQDPPFHSPAPPYAWPQGKQPPPHGAPNGGAPNGSYPSSFPPPGRDPVPPYPHDRFPQSYPHYPPHPHPQYPHPPPPQGPMPYGSHSQYPPPPYGAPYPNQGYPPHGQPPTYPMYNHHQQQYGAPPYGGPAQAPFRPPAQFAKRERLPEPLFAQKRKQLYNTIGAERKDLSPDDERIIDDFLDNQIYMFRPEEEQKDLLLDLRPGTRTILRIHKNDGVWSVVKLRD</sequence>
<reference evidence="3" key="1">
    <citation type="journal article" date="2013" name="Proc. Natl. Acad. Sci. U.S.A.">
        <title>Genome structure and metabolic features in the red seaweed Chondrus crispus shed light on evolution of the Archaeplastida.</title>
        <authorList>
            <person name="Collen J."/>
            <person name="Porcel B."/>
            <person name="Carre W."/>
            <person name="Ball S.G."/>
            <person name="Chaparro C."/>
            <person name="Tonon T."/>
            <person name="Barbeyron T."/>
            <person name="Michel G."/>
            <person name="Noel B."/>
            <person name="Valentin K."/>
            <person name="Elias M."/>
            <person name="Artiguenave F."/>
            <person name="Arun A."/>
            <person name="Aury J.M."/>
            <person name="Barbosa-Neto J.F."/>
            <person name="Bothwell J.H."/>
            <person name="Bouget F.Y."/>
            <person name="Brillet L."/>
            <person name="Cabello-Hurtado F."/>
            <person name="Capella-Gutierrez S."/>
            <person name="Charrier B."/>
            <person name="Cladiere L."/>
            <person name="Cock J.M."/>
            <person name="Coelho S.M."/>
            <person name="Colleoni C."/>
            <person name="Czjzek M."/>
            <person name="Da Silva C."/>
            <person name="Delage L."/>
            <person name="Denoeud F."/>
            <person name="Deschamps P."/>
            <person name="Dittami S.M."/>
            <person name="Gabaldon T."/>
            <person name="Gachon C.M."/>
            <person name="Groisillier A."/>
            <person name="Herve C."/>
            <person name="Jabbari K."/>
            <person name="Katinka M."/>
            <person name="Kloareg B."/>
            <person name="Kowalczyk N."/>
            <person name="Labadie K."/>
            <person name="Leblanc C."/>
            <person name="Lopez P.J."/>
            <person name="McLachlan D.H."/>
            <person name="Meslet-Cladiere L."/>
            <person name="Moustafa A."/>
            <person name="Nehr Z."/>
            <person name="Nyvall Collen P."/>
            <person name="Panaud O."/>
            <person name="Partensky F."/>
            <person name="Poulain J."/>
            <person name="Rensing S.A."/>
            <person name="Rousvoal S."/>
            <person name="Samson G."/>
            <person name="Symeonidi A."/>
            <person name="Weissenbach J."/>
            <person name="Zambounis A."/>
            <person name="Wincker P."/>
            <person name="Boyen C."/>
        </authorList>
    </citation>
    <scope>NUCLEOTIDE SEQUENCE [LARGE SCALE GENOMIC DNA]</scope>
    <source>
        <strain evidence="3">cv. Stackhouse</strain>
    </source>
</reference>
<feature type="compositionally biased region" description="Polar residues" evidence="1">
    <location>
        <begin position="301"/>
        <end position="314"/>
    </location>
</feature>
<keyword evidence="3" id="KW-1185">Reference proteome</keyword>
<feature type="compositionally biased region" description="Basic and acidic residues" evidence="1">
    <location>
        <begin position="151"/>
        <end position="165"/>
    </location>
</feature>
<feature type="compositionally biased region" description="Pro residues" evidence="1">
    <location>
        <begin position="407"/>
        <end position="425"/>
    </location>
</feature>
<evidence type="ECO:0000256" key="1">
    <source>
        <dbReference type="SAM" id="MobiDB-lite"/>
    </source>
</evidence>
<evidence type="ECO:0000313" key="3">
    <source>
        <dbReference type="Proteomes" id="UP000012073"/>
    </source>
</evidence>
<feature type="compositionally biased region" description="Basic residues" evidence="1">
    <location>
        <begin position="236"/>
        <end position="245"/>
    </location>
</feature>
<feature type="compositionally biased region" description="Basic and acidic residues" evidence="1">
    <location>
        <begin position="246"/>
        <end position="261"/>
    </location>
</feature>
<evidence type="ECO:0000313" key="2">
    <source>
        <dbReference type="EMBL" id="CDF41261.1"/>
    </source>
</evidence>
<feature type="compositionally biased region" description="Pro residues" evidence="1">
    <location>
        <begin position="25"/>
        <end position="40"/>
    </location>
</feature>
<dbReference type="AlphaFoldDB" id="R7QUV2"/>
<dbReference type="Proteomes" id="UP000012073">
    <property type="component" value="Unassembled WGS sequence"/>
</dbReference>
<proteinExistence type="predicted"/>